<protein>
    <submittedName>
        <fullName evidence="1">Uncharacterized protein</fullName>
    </submittedName>
</protein>
<reference evidence="1 2" key="1">
    <citation type="journal article" date="2019" name="Nat. Ecol. Evol.">
        <title>Megaphylogeny resolves global patterns of mushroom evolution.</title>
        <authorList>
            <person name="Varga T."/>
            <person name="Krizsan K."/>
            <person name="Foldi C."/>
            <person name="Dima B."/>
            <person name="Sanchez-Garcia M."/>
            <person name="Sanchez-Ramirez S."/>
            <person name="Szollosi G.J."/>
            <person name="Szarkandi J.G."/>
            <person name="Papp V."/>
            <person name="Albert L."/>
            <person name="Andreopoulos W."/>
            <person name="Angelini C."/>
            <person name="Antonin V."/>
            <person name="Barry K.W."/>
            <person name="Bougher N.L."/>
            <person name="Buchanan P."/>
            <person name="Buyck B."/>
            <person name="Bense V."/>
            <person name="Catcheside P."/>
            <person name="Chovatia M."/>
            <person name="Cooper J."/>
            <person name="Damon W."/>
            <person name="Desjardin D."/>
            <person name="Finy P."/>
            <person name="Geml J."/>
            <person name="Haridas S."/>
            <person name="Hughes K."/>
            <person name="Justo A."/>
            <person name="Karasinski D."/>
            <person name="Kautmanova I."/>
            <person name="Kiss B."/>
            <person name="Kocsube S."/>
            <person name="Kotiranta H."/>
            <person name="LaButti K.M."/>
            <person name="Lechner B.E."/>
            <person name="Liimatainen K."/>
            <person name="Lipzen A."/>
            <person name="Lukacs Z."/>
            <person name="Mihaltcheva S."/>
            <person name="Morgado L.N."/>
            <person name="Niskanen T."/>
            <person name="Noordeloos M.E."/>
            <person name="Ohm R.A."/>
            <person name="Ortiz-Santana B."/>
            <person name="Ovrebo C."/>
            <person name="Racz N."/>
            <person name="Riley R."/>
            <person name="Savchenko A."/>
            <person name="Shiryaev A."/>
            <person name="Soop K."/>
            <person name="Spirin V."/>
            <person name="Szebenyi C."/>
            <person name="Tomsovsky M."/>
            <person name="Tulloss R.E."/>
            <person name="Uehling J."/>
            <person name="Grigoriev I.V."/>
            <person name="Vagvolgyi C."/>
            <person name="Papp T."/>
            <person name="Martin F.M."/>
            <person name="Miettinen O."/>
            <person name="Hibbett D.S."/>
            <person name="Nagy L.G."/>
        </authorList>
    </citation>
    <scope>NUCLEOTIDE SEQUENCE [LARGE SCALE GENOMIC DNA]</scope>
    <source>
        <strain evidence="1 2">NL-1719</strain>
    </source>
</reference>
<proteinExistence type="predicted"/>
<gene>
    <name evidence="1" type="ORF">BDN72DRAFT_617328</name>
</gene>
<dbReference type="EMBL" id="ML209000">
    <property type="protein sequence ID" value="TFK59366.1"/>
    <property type="molecule type" value="Genomic_DNA"/>
</dbReference>
<name>A0ACD3A1D2_9AGAR</name>
<dbReference type="Proteomes" id="UP000308600">
    <property type="component" value="Unassembled WGS sequence"/>
</dbReference>
<keyword evidence="2" id="KW-1185">Reference proteome</keyword>
<accession>A0ACD3A1D2</accession>
<evidence type="ECO:0000313" key="2">
    <source>
        <dbReference type="Proteomes" id="UP000308600"/>
    </source>
</evidence>
<sequence length="137" mass="15649">MLAFELCLLSKRRQVHCHRRKQFHITLEAKSTRGEMQREVQPPGLTRSLNLWFNMLRFSETLAGLLPTFSRLVSTLLTSGPIGTYLRHGLDLEPIRVSGAVFMRSRPKCEHVRCQGQSSGHERSCGIDTNRPMVPTF</sequence>
<evidence type="ECO:0000313" key="1">
    <source>
        <dbReference type="EMBL" id="TFK59366.1"/>
    </source>
</evidence>
<organism evidence="1 2">
    <name type="scientific">Pluteus cervinus</name>
    <dbReference type="NCBI Taxonomy" id="181527"/>
    <lineage>
        <taxon>Eukaryota</taxon>
        <taxon>Fungi</taxon>
        <taxon>Dikarya</taxon>
        <taxon>Basidiomycota</taxon>
        <taxon>Agaricomycotina</taxon>
        <taxon>Agaricomycetes</taxon>
        <taxon>Agaricomycetidae</taxon>
        <taxon>Agaricales</taxon>
        <taxon>Pluteineae</taxon>
        <taxon>Pluteaceae</taxon>
        <taxon>Pluteus</taxon>
    </lineage>
</organism>